<evidence type="ECO:0000256" key="1">
    <source>
        <dbReference type="SAM" id="MobiDB-lite"/>
    </source>
</evidence>
<dbReference type="VEuPathDB" id="FungiDB:BO83DRAFT_171916"/>
<evidence type="ECO:0000313" key="3">
    <source>
        <dbReference type="Proteomes" id="UP000246171"/>
    </source>
</evidence>
<feature type="compositionally biased region" description="Polar residues" evidence="1">
    <location>
        <begin position="76"/>
        <end position="86"/>
    </location>
</feature>
<organism evidence="2 3">
    <name type="scientific">Aspergillus eucalypticola (strain CBS 122712 / IBT 29274)</name>
    <dbReference type="NCBI Taxonomy" id="1448314"/>
    <lineage>
        <taxon>Eukaryota</taxon>
        <taxon>Fungi</taxon>
        <taxon>Dikarya</taxon>
        <taxon>Ascomycota</taxon>
        <taxon>Pezizomycotina</taxon>
        <taxon>Eurotiomycetes</taxon>
        <taxon>Eurotiomycetidae</taxon>
        <taxon>Eurotiales</taxon>
        <taxon>Aspergillaceae</taxon>
        <taxon>Aspergillus</taxon>
        <taxon>Aspergillus subgen. Circumdati</taxon>
    </lineage>
</organism>
<keyword evidence="3" id="KW-1185">Reference proteome</keyword>
<accession>A0A317W7I4</accession>
<proteinExistence type="predicted"/>
<feature type="compositionally biased region" description="Basic residues" evidence="1">
    <location>
        <begin position="1"/>
        <end position="12"/>
    </location>
</feature>
<dbReference type="GeneID" id="37048364"/>
<dbReference type="AlphaFoldDB" id="A0A317W7I4"/>
<protein>
    <submittedName>
        <fullName evidence="2">Uncharacterized protein</fullName>
    </submittedName>
</protein>
<dbReference type="Proteomes" id="UP000246171">
    <property type="component" value="Unassembled WGS sequence"/>
</dbReference>
<dbReference type="EMBL" id="MSFU01000004">
    <property type="protein sequence ID" value="PWY81212.1"/>
    <property type="molecule type" value="Genomic_DNA"/>
</dbReference>
<comment type="caution">
    <text evidence="2">The sequence shown here is derived from an EMBL/GenBank/DDBJ whole genome shotgun (WGS) entry which is preliminary data.</text>
</comment>
<name>A0A317W7I4_ASPEC</name>
<evidence type="ECO:0000313" key="2">
    <source>
        <dbReference type="EMBL" id="PWY81212.1"/>
    </source>
</evidence>
<reference evidence="2" key="1">
    <citation type="submission" date="2016-12" db="EMBL/GenBank/DDBJ databases">
        <title>The genomes of Aspergillus section Nigri reveals drivers in fungal speciation.</title>
        <authorList>
            <consortium name="DOE Joint Genome Institute"/>
            <person name="Vesth T.C."/>
            <person name="Nybo J."/>
            <person name="Theobald S."/>
            <person name="Brandl J."/>
            <person name="Frisvad J.C."/>
            <person name="Nielsen K.F."/>
            <person name="Lyhne E.K."/>
            <person name="Kogle M.E."/>
            <person name="Kuo A."/>
            <person name="Riley R."/>
            <person name="Clum A."/>
            <person name="Nolan M."/>
            <person name="Lipzen A."/>
            <person name="Salamov A."/>
            <person name="Henrissat B."/>
            <person name="Wiebenga A."/>
            <person name="De vries R.P."/>
            <person name="Grigoriev I.V."/>
            <person name="Mortensen U.H."/>
            <person name="Andersen M.R."/>
            <person name="Baker S.E."/>
        </authorList>
    </citation>
    <scope>NUCLEOTIDE SEQUENCE</scope>
    <source>
        <strain evidence="2">CBS 122712</strain>
    </source>
</reference>
<sequence length="86" mass="9562">MFSHKSIMKGKTKPTGMGTPTVMHPRHRTRNVSTQGRFSCPDRAPHSGYRLAEERWGEKKGPLNSLASAPDPVKIKQTSKYPVSTV</sequence>
<feature type="region of interest" description="Disordered" evidence="1">
    <location>
        <begin position="1"/>
        <end position="86"/>
    </location>
</feature>
<gene>
    <name evidence="2" type="ORF">BO83DRAFT_171916</name>
</gene>
<dbReference type="RefSeq" id="XP_025391635.1">
    <property type="nucleotide sequence ID" value="XM_025526402.1"/>
</dbReference>
<feature type="compositionally biased region" description="Basic and acidic residues" evidence="1">
    <location>
        <begin position="51"/>
        <end position="61"/>
    </location>
</feature>